<dbReference type="InterPro" id="IPR001845">
    <property type="entry name" value="HTH_ArsR_DNA-bd_dom"/>
</dbReference>
<keyword evidence="2" id="KW-0238">DNA-binding</keyword>
<dbReference type="AlphaFoldDB" id="A0A1F6F475"/>
<accession>A0A1F6F475</accession>
<protein>
    <recommendedName>
        <fullName evidence="4">HTH arsR-type domain-containing protein</fullName>
    </recommendedName>
</protein>
<dbReference type="SMART" id="SM00418">
    <property type="entry name" value="HTH_ARSR"/>
    <property type="match status" value="1"/>
</dbReference>
<evidence type="ECO:0000256" key="3">
    <source>
        <dbReference type="ARBA" id="ARBA00023163"/>
    </source>
</evidence>
<keyword evidence="3" id="KW-0804">Transcription</keyword>
<dbReference type="GO" id="GO:0003700">
    <property type="term" value="F:DNA-binding transcription factor activity"/>
    <property type="evidence" value="ECO:0007669"/>
    <property type="project" value="InterPro"/>
</dbReference>
<dbReference type="SUPFAM" id="SSF46785">
    <property type="entry name" value="Winged helix' DNA-binding domain"/>
    <property type="match status" value="1"/>
</dbReference>
<keyword evidence="1" id="KW-0805">Transcription regulation</keyword>
<dbReference type="STRING" id="1798512.A3A39_04110"/>
<reference evidence="5 6" key="1">
    <citation type="journal article" date="2016" name="Nat. Commun.">
        <title>Thousands of microbial genomes shed light on interconnected biogeochemical processes in an aquifer system.</title>
        <authorList>
            <person name="Anantharaman K."/>
            <person name="Brown C.T."/>
            <person name="Hug L.A."/>
            <person name="Sharon I."/>
            <person name="Castelle C.J."/>
            <person name="Probst A.J."/>
            <person name="Thomas B.C."/>
            <person name="Singh A."/>
            <person name="Wilkins M.J."/>
            <person name="Karaoz U."/>
            <person name="Brodie E.L."/>
            <person name="Williams K.H."/>
            <person name="Hubbard S.S."/>
            <person name="Banfield J.F."/>
        </authorList>
    </citation>
    <scope>NUCLEOTIDE SEQUENCE [LARGE SCALE GENOMIC DNA]</scope>
</reference>
<dbReference type="PRINTS" id="PR00778">
    <property type="entry name" value="HTHARSR"/>
</dbReference>
<dbReference type="InterPro" id="IPR051011">
    <property type="entry name" value="Metal_resp_trans_reg"/>
</dbReference>
<dbReference type="Gene3D" id="1.10.10.10">
    <property type="entry name" value="Winged helix-like DNA-binding domain superfamily/Winged helix DNA-binding domain"/>
    <property type="match status" value="1"/>
</dbReference>
<dbReference type="Pfam" id="PF01022">
    <property type="entry name" value="HTH_5"/>
    <property type="match status" value="1"/>
</dbReference>
<gene>
    <name evidence="5" type="ORF">A3A39_04110</name>
</gene>
<comment type="caution">
    <text evidence="5">The sequence shown here is derived from an EMBL/GenBank/DDBJ whole genome shotgun (WGS) entry which is preliminary data.</text>
</comment>
<dbReference type="PROSITE" id="PS50987">
    <property type="entry name" value="HTH_ARSR_2"/>
    <property type="match status" value="1"/>
</dbReference>
<dbReference type="PANTHER" id="PTHR43132">
    <property type="entry name" value="ARSENICAL RESISTANCE OPERON REPRESSOR ARSR-RELATED"/>
    <property type="match status" value="1"/>
</dbReference>
<evidence type="ECO:0000313" key="5">
    <source>
        <dbReference type="EMBL" id="OGG80643.1"/>
    </source>
</evidence>
<evidence type="ECO:0000256" key="2">
    <source>
        <dbReference type="ARBA" id="ARBA00023125"/>
    </source>
</evidence>
<feature type="domain" description="HTH arsR-type" evidence="4">
    <location>
        <begin position="1"/>
        <end position="86"/>
    </location>
</feature>
<evidence type="ECO:0000256" key="1">
    <source>
        <dbReference type="ARBA" id="ARBA00023015"/>
    </source>
</evidence>
<dbReference type="Proteomes" id="UP000177372">
    <property type="component" value="Unassembled WGS sequence"/>
</dbReference>
<dbReference type="PANTHER" id="PTHR43132:SF2">
    <property type="entry name" value="ARSENICAL RESISTANCE OPERON REPRESSOR ARSR-RELATED"/>
    <property type="match status" value="1"/>
</dbReference>
<proteinExistence type="predicted"/>
<evidence type="ECO:0000313" key="6">
    <source>
        <dbReference type="Proteomes" id="UP000177372"/>
    </source>
</evidence>
<name>A0A1F6F475_9BACT</name>
<dbReference type="NCBIfam" id="NF033788">
    <property type="entry name" value="HTH_metalloreg"/>
    <property type="match status" value="1"/>
</dbReference>
<organism evidence="5 6">
    <name type="scientific">Candidatus Kaiserbacteria bacterium RIFCSPLOWO2_01_FULL_54_13</name>
    <dbReference type="NCBI Taxonomy" id="1798512"/>
    <lineage>
        <taxon>Bacteria</taxon>
        <taxon>Candidatus Kaiseribacteriota</taxon>
    </lineage>
</organism>
<dbReference type="GO" id="GO:0003677">
    <property type="term" value="F:DNA binding"/>
    <property type="evidence" value="ECO:0007669"/>
    <property type="project" value="UniProtKB-KW"/>
</dbReference>
<dbReference type="InterPro" id="IPR011991">
    <property type="entry name" value="ArsR-like_HTH"/>
</dbReference>
<sequence length="86" mass="9704">MKDLERVLKALANGRRLAILKFLARKRRASVSDIAEIIKLSFRSTSRHLSVLKNAGVVQKEQESLTVWHELASPKHALAAKVLELF</sequence>
<dbReference type="InterPro" id="IPR036388">
    <property type="entry name" value="WH-like_DNA-bd_sf"/>
</dbReference>
<dbReference type="CDD" id="cd00090">
    <property type="entry name" value="HTH_ARSR"/>
    <property type="match status" value="1"/>
</dbReference>
<dbReference type="EMBL" id="MFLZ01000003">
    <property type="protein sequence ID" value="OGG80643.1"/>
    <property type="molecule type" value="Genomic_DNA"/>
</dbReference>
<evidence type="ECO:0000259" key="4">
    <source>
        <dbReference type="PROSITE" id="PS50987"/>
    </source>
</evidence>
<dbReference type="InterPro" id="IPR036390">
    <property type="entry name" value="WH_DNA-bd_sf"/>
</dbReference>